<evidence type="ECO:0000313" key="3">
    <source>
        <dbReference type="EMBL" id="ORB46392.1"/>
    </source>
</evidence>
<proteinExistence type="inferred from homology"/>
<evidence type="ECO:0000256" key="2">
    <source>
        <dbReference type="ARBA" id="ARBA00023002"/>
    </source>
</evidence>
<dbReference type="EMBL" id="MVIE01000001">
    <property type="protein sequence ID" value="ORB46392.1"/>
    <property type="molecule type" value="Genomic_DNA"/>
</dbReference>
<sequence length="284" mass="30313">MRELSVITGAAGGIGLAAAKIVGRDHSVVISDVSEARLDAAATELRELGVECKPVVVDVTDHDSVAELVCESQAFGTVASVIHTAGVSPSMGSAEQIIRINALGTVNVNEAFYRLVEEGFAIVNVASMAAHTFPRVLVPKGRFKYALRNQDVFVKKMTSACNVVPTKMRPGFAYSISKNFVTWYCSSQAARFGERGGRIVSVSPGTIDTPMGRLEERAGSGAMLNYAALKRFGRPEEVAELLAFCADTKASYMTGVDIACDGGVLAAFTMRDMIAVARNTRQHQ</sequence>
<dbReference type="PRINTS" id="PR00081">
    <property type="entry name" value="GDHRDH"/>
</dbReference>
<dbReference type="RefSeq" id="WP_083167103.1">
    <property type="nucleotide sequence ID" value="NZ_AP022619.1"/>
</dbReference>
<dbReference type="CDD" id="cd05233">
    <property type="entry name" value="SDR_c"/>
    <property type="match status" value="1"/>
</dbReference>
<dbReference type="InterPro" id="IPR002347">
    <property type="entry name" value="SDR_fam"/>
</dbReference>
<protein>
    <submittedName>
        <fullName evidence="3">Oxidoreductase</fullName>
    </submittedName>
</protein>
<gene>
    <name evidence="3" type="ORF">BST39_00745</name>
</gene>
<dbReference type="Pfam" id="PF00106">
    <property type="entry name" value="adh_short"/>
    <property type="match status" value="1"/>
</dbReference>
<comment type="caution">
    <text evidence="3">The sequence shown here is derived from an EMBL/GenBank/DDBJ whole genome shotgun (WGS) entry which is preliminary data.</text>
</comment>
<keyword evidence="4" id="KW-1185">Reference proteome</keyword>
<reference evidence="3 4" key="1">
    <citation type="submission" date="2017-02" db="EMBL/GenBank/DDBJ databases">
        <title>The new phylogeny of genus Mycobacterium.</title>
        <authorList>
            <person name="Tortoli E."/>
            <person name="Trovato A."/>
            <person name="Cirillo D.M."/>
        </authorList>
    </citation>
    <scope>NUCLEOTIDE SEQUENCE [LARGE SCALE GENOMIC DNA]</scope>
    <source>
        <strain evidence="3 4">DSM 45000</strain>
    </source>
</reference>
<dbReference type="OrthoDB" id="9803333at2"/>
<evidence type="ECO:0000256" key="1">
    <source>
        <dbReference type="ARBA" id="ARBA00006484"/>
    </source>
</evidence>
<dbReference type="PANTHER" id="PTHR43008:SF4">
    <property type="entry name" value="CHAIN DEHYDROGENASE, PUTATIVE (AFU_ORTHOLOGUE AFUA_4G08710)-RELATED"/>
    <property type="match status" value="1"/>
</dbReference>
<dbReference type="Proteomes" id="UP000192513">
    <property type="component" value="Unassembled WGS sequence"/>
</dbReference>
<dbReference type="Pfam" id="PF13561">
    <property type="entry name" value="adh_short_C2"/>
    <property type="match status" value="1"/>
</dbReference>
<dbReference type="SUPFAM" id="SSF51735">
    <property type="entry name" value="NAD(P)-binding Rossmann-fold domains"/>
    <property type="match status" value="1"/>
</dbReference>
<evidence type="ECO:0000313" key="4">
    <source>
        <dbReference type="Proteomes" id="UP000192513"/>
    </source>
</evidence>
<name>A0A1X0IH52_9MYCO</name>
<keyword evidence="2" id="KW-0560">Oxidoreductase</keyword>
<accession>A0A1X0IH52</accession>
<organism evidence="3 4">
    <name type="scientific">Mycobacterium paraseoulense</name>
    <dbReference type="NCBI Taxonomy" id="590652"/>
    <lineage>
        <taxon>Bacteria</taxon>
        <taxon>Bacillati</taxon>
        <taxon>Actinomycetota</taxon>
        <taxon>Actinomycetes</taxon>
        <taxon>Mycobacteriales</taxon>
        <taxon>Mycobacteriaceae</taxon>
        <taxon>Mycobacterium</taxon>
    </lineage>
</organism>
<dbReference type="PANTHER" id="PTHR43008">
    <property type="entry name" value="BENZIL REDUCTASE"/>
    <property type="match status" value="1"/>
</dbReference>
<dbReference type="STRING" id="590652.BST39_00745"/>
<dbReference type="Gene3D" id="3.40.50.720">
    <property type="entry name" value="NAD(P)-binding Rossmann-like Domain"/>
    <property type="match status" value="1"/>
</dbReference>
<dbReference type="AlphaFoldDB" id="A0A1X0IH52"/>
<dbReference type="InterPro" id="IPR036291">
    <property type="entry name" value="NAD(P)-bd_dom_sf"/>
</dbReference>
<dbReference type="GO" id="GO:0050664">
    <property type="term" value="F:oxidoreductase activity, acting on NAD(P)H, oxygen as acceptor"/>
    <property type="evidence" value="ECO:0007669"/>
    <property type="project" value="TreeGrafter"/>
</dbReference>
<comment type="similarity">
    <text evidence="1">Belongs to the short-chain dehydrogenases/reductases (SDR) family.</text>
</comment>